<protein>
    <submittedName>
        <fullName evidence="10">Zinc carboxypeptidase</fullName>
    </submittedName>
</protein>
<keyword evidence="4" id="KW-0378">Hydrolase</keyword>
<evidence type="ECO:0000256" key="3">
    <source>
        <dbReference type="ARBA" id="ARBA00022670"/>
    </source>
</evidence>
<evidence type="ECO:0000256" key="2">
    <source>
        <dbReference type="ARBA" id="ARBA00005988"/>
    </source>
</evidence>
<dbReference type="SMART" id="SM00631">
    <property type="entry name" value="Zn_pept"/>
    <property type="match status" value="1"/>
</dbReference>
<dbReference type="PANTHER" id="PTHR11705">
    <property type="entry name" value="PROTEASE FAMILY M14 CARBOXYPEPTIDASE A,B"/>
    <property type="match status" value="1"/>
</dbReference>
<reference evidence="10 11" key="1">
    <citation type="submission" date="2019-01" db="EMBL/GenBank/DDBJ databases">
        <title>Lacibacter sp. strain TTM-7.</title>
        <authorList>
            <person name="Chen W.-M."/>
        </authorList>
    </citation>
    <scope>NUCLEOTIDE SEQUENCE [LARGE SCALE GENOMIC DNA]</scope>
    <source>
        <strain evidence="10 11">TTM-7</strain>
    </source>
</reference>
<feature type="domain" description="Peptidase M14" evidence="9">
    <location>
        <begin position="49"/>
        <end position="456"/>
    </location>
</feature>
<comment type="similarity">
    <text evidence="2 7">Belongs to the peptidase M14 family.</text>
</comment>
<proteinExistence type="inferred from homology"/>
<keyword evidence="8" id="KW-0732">Signal</keyword>
<dbReference type="CDD" id="cd03143">
    <property type="entry name" value="A4_beta-galactosidase_middle_domain"/>
    <property type="match status" value="1"/>
</dbReference>
<dbReference type="Pfam" id="PF00246">
    <property type="entry name" value="Peptidase_M14"/>
    <property type="match status" value="1"/>
</dbReference>
<keyword evidence="10" id="KW-0121">Carboxypeptidase</keyword>
<accession>A0A4Q1CF15</accession>
<dbReference type="EMBL" id="SDHW01000007">
    <property type="protein sequence ID" value="RXK58142.1"/>
    <property type="molecule type" value="Genomic_DNA"/>
</dbReference>
<dbReference type="AlphaFoldDB" id="A0A4Q1CF15"/>
<evidence type="ECO:0000313" key="10">
    <source>
        <dbReference type="EMBL" id="RXK58142.1"/>
    </source>
</evidence>
<dbReference type="OrthoDB" id="9758209at2"/>
<feature type="chain" id="PRO_5020378178" evidence="8">
    <location>
        <begin position="19"/>
        <end position="843"/>
    </location>
</feature>
<evidence type="ECO:0000256" key="6">
    <source>
        <dbReference type="ARBA" id="ARBA00023049"/>
    </source>
</evidence>
<dbReference type="Gene3D" id="3.40.630.10">
    <property type="entry name" value="Zn peptidases"/>
    <property type="match status" value="1"/>
</dbReference>
<dbReference type="InterPro" id="IPR000834">
    <property type="entry name" value="Peptidase_M14"/>
</dbReference>
<comment type="caution">
    <text evidence="10">The sequence shown here is derived from an EMBL/GenBank/DDBJ whole genome shotgun (WGS) entry which is preliminary data.</text>
</comment>
<dbReference type="RefSeq" id="WP_129132571.1">
    <property type="nucleotide sequence ID" value="NZ_SDHW01000007.1"/>
</dbReference>
<evidence type="ECO:0000256" key="1">
    <source>
        <dbReference type="ARBA" id="ARBA00001947"/>
    </source>
</evidence>
<dbReference type="GO" id="GO:0004181">
    <property type="term" value="F:metallocarboxypeptidase activity"/>
    <property type="evidence" value="ECO:0007669"/>
    <property type="project" value="InterPro"/>
</dbReference>
<dbReference type="PROSITE" id="PS52035">
    <property type="entry name" value="PEPTIDASE_M14"/>
    <property type="match status" value="1"/>
</dbReference>
<keyword evidence="5" id="KW-0862">Zinc</keyword>
<evidence type="ECO:0000256" key="8">
    <source>
        <dbReference type="SAM" id="SignalP"/>
    </source>
</evidence>
<evidence type="ECO:0000256" key="5">
    <source>
        <dbReference type="ARBA" id="ARBA00022833"/>
    </source>
</evidence>
<dbReference type="InterPro" id="IPR029062">
    <property type="entry name" value="Class_I_gatase-like"/>
</dbReference>
<dbReference type="GO" id="GO:0008270">
    <property type="term" value="F:zinc ion binding"/>
    <property type="evidence" value="ECO:0007669"/>
    <property type="project" value="InterPro"/>
</dbReference>
<dbReference type="Proteomes" id="UP000290204">
    <property type="component" value="Unassembled WGS sequence"/>
</dbReference>
<evidence type="ECO:0000259" key="9">
    <source>
        <dbReference type="PROSITE" id="PS52035"/>
    </source>
</evidence>
<dbReference type="PANTHER" id="PTHR11705:SF143">
    <property type="entry name" value="SLL0236 PROTEIN"/>
    <property type="match status" value="1"/>
</dbReference>
<dbReference type="GO" id="GO:0006508">
    <property type="term" value="P:proteolysis"/>
    <property type="evidence" value="ECO:0007669"/>
    <property type="project" value="UniProtKB-KW"/>
</dbReference>
<name>A0A4Q1CF15_9BACT</name>
<dbReference type="SUPFAM" id="SSF52317">
    <property type="entry name" value="Class I glutamine amidotransferase-like"/>
    <property type="match status" value="1"/>
</dbReference>
<sequence length="843" mass="94000">MRKFIITALLACCLQVSAQQLSYYLPANVSYNSSVPTPKSVVGHDVGEWHITHDRLVTYMKTVDAASDRVTLTVTGTTHEGRQQLALFITTPANHAKLESIRQQHLQLSDPVKSTSLNTADMPAVVWIGCSIHGNEPSGANMSLLLIYHLAAAQGKAIDELLENTVIILDPSFNPDGLNRFSNWVNMHKSATLVSDPNTREYNEVWPGGRTNHYWFDLNRDWLPAQQPESQNRLKIFHDWRPNILTDHHEMGSNSTFFFQPGVPSRVNPNTPKKNQQLTGAIGNYHAKYLDSIGSLYFTKEGYDDFYYGKGSTFPDIHGSIGILFEQASSRGHVQQTENGLLTFGFTIRNQFVTALSTLEAARNMRKELLDYQRQFYQDVKTEAAASAVKAYVFGDAYDQSRNALFLEMMKRHKIEIYENKQALDADGKSFKPGSSWIVPTNQSQFKLVKTIFEKTLNYEDSLFYDITSWTFPLAMGLPSAELKTVPTLGNSVDDVKKPTGSIIGSSSKYAYAFEWDDFYAPKLLYALQSKGVITKVASQQFESVTSTGNKKFTFGTIVIPVAIQSKTADDIQRIIETNVAATGVQVYALNNGLSVSGIDLGSGSLVATRTPRILMLGGNGTSSNDAGEIWHMLDQRMKIPSSLIELDRFGSANISSYNIIVMPEGSYGNMEKAEQDKLRAWISNGGTVLAFEGAGRFLASAGITRTIYRSADGKTDTTLMLPYNMRSDEMRAREMPGSIFEARIDHTHPLCYGFRTKTMSIFKANTLFMDQNNSPYDSPVLLSDNPLQSGYLHKSYVDKVKGTAVVNIENIGRGKVITYSDNMNFRAFWFGTSKLFLNALFF</sequence>
<feature type="active site" description="Proton donor/acceptor" evidence="7">
    <location>
        <position position="408"/>
    </location>
</feature>
<comment type="cofactor">
    <cofactor evidence="1">
        <name>Zn(2+)</name>
        <dbReference type="ChEBI" id="CHEBI:29105"/>
    </cofactor>
</comment>
<dbReference type="CDD" id="cd06238">
    <property type="entry name" value="M14-like"/>
    <property type="match status" value="1"/>
</dbReference>
<dbReference type="GO" id="GO:0005615">
    <property type="term" value="C:extracellular space"/>
    <property type="evidence" value="ECO:0007669"/>
    <property type="project" value="TreeGrafter"/>
</dbReference>
<dbReference type="SUPFAM" id="SSF53187">
    <property type="entry name" value="Zn-dependent exopeptidases"/>
    <property type="match status" value="1"/>
</dbReference>
<feature type="signal peptide" evidence="8">
    <location>
        <begin position="1"/>
        <end position="18"/>
    </location>
</feature>
<keyword evidence="11" id="KW-1185">Reference proteome</keyword>
<evidence type="ECO:0000256" key="7">
    <source>
        <dbReference type="PROSITE-ProRule" id="PRU01379"/>
    </source>
</evidence>
<evidence type="ECO:0000256" key="4">
    <source>
        <dbReference type="ARBA" id="ARBA00022801"/>
    </source>
</evidence>
<organism evidence="10 11">
    <name type="scientific">Lacibacter luteus</name>
    <dbReference type="NCBI Taxonomy" id="2508719"/>
    <lineage>
        <taxon>Bacteria</taxon>
        <taxon>Pseudomonadati</taxon>
        <taxon>Bacteroidota</taxon>
        <taxon>Chitinophagia</taxon>
        <taxon>Chitinophagales</taxon>
        <taxon>Chitinophagaceae</taxon>
        <taxon>Lacibacter</taxon>
    </lineage>
</organism>
<keyword evidence="6" id="KW-0482">Metalloprotease</keyword>
<evidence type="ECO:0000313" key="11">
    <source>
        <dbReference type="Proteomes" id="UP000290204"/>
    </source>
</evidence>
<gene>
    <name evidence="10" type="ORF">ESA94_19215</name>
</gene>
<keyword evidence="3" id="KW-0645">Protease</keyword>